<dbReference type="SUPFAM" id="SSF53756">
    <property type="entry name" value="UDP-Glycosyltransferase/glycogen phosphorylase"/>
    <property type="match status" value="1"/>
</dbReference>
<gene>
    <name evidence="2" type="ORF">IDJ76_20035</name>
</gene>
<evidence type="ECO:0000313" key="3">
    <source>
        <dbReference type="Proteomes" id="UP000619078"/>
    </source>
</evidence>
<evidence type="ECO:0000313" key="2">
    <source>
        <dbReference type="EMBL" id="MBD1395403.1"/>
    </source>
</evidence>
<name>A0A926NUA3_9SPHI</name>
<reference evidence="2" key="1">
    <citation type="submission" date="2020-09" db="EMBL/GenBank/DDBJ databases">
        <title>Novel species of Mucilaginibacter isolated from a glacier on the Tibetan Plateau.</title>
        <authorList>
            <person name="Liu Q."/>
            <person name="Xin Y.-H."/>
        </authorList>
    </citation>
    <scope>NUCLEOTIDE SEQUENCE</scope>
    <source>
        <strain evidence="2">ZB1P21</strain>
    </source>
</reference>
<dbReference type="Proteomes" id="UP000619078">
    <property type="component" value="Unassembled WGS sequence"/>
</dbReference>
<dbReference type="Pfam" id="PF00534">
    <property type="entry name" value="Glycos_transf_1"/>
    <property type="match status" value="1"/>
</dbReference>
<dbReference type="Gene3D" id="3.40.50.2000">
    <property type="entry name" value="Glycogen Phosphorylase B"/>
    <property type="match status" value="1"/>
</dbReference>
<feature type="domain" description="Glycosyl transferase family 1" evidence="1">
    <location>
        <begin position="240"/>
        <end position="392"/>
    </location>
</feature>
<dbReference type="GO" id="GO:0016757">
    <property type="term" value="F:glycosyltransferase activity"/>
    <property type="evidence" value="ECO:0007669"/>
    <property type="project" value="InterPro"/>
</dbReference>
<dbReference type="AlphaFoldDB" id="A0A926NUA3"/>
<proteinExistence type="predicted"/>
<keyword evidence="3" id="KW-1185">Reference proteome</keyword>
<evidence type="ECO:0000259" key="1">
    <source>
        <dbReference type="Pfam" id="PF00534"/>
    </source>
</evidence>
<protein>
    <submittedName>
        <fullName evidence="2">Glycosyltransferase family 4 protein</fullName>
    </submittedName>
</protein>
<sequence length="431" mass="48254">MERKKILISAYALSPVKGSEFGAAWSTITNLATQHDLWVLYGISDDHMGDTLTLDKYIKQNPDPSINFIKVQGGRLANCINLLNKAGAGWFFYPAYYLWQKKALTAAREILSEVPIDVVHQLGPIGFREPGFLWQLDKPMVWGPIGGMITIDNRLLEGKPFITRLKATVKTGINYMQLNHSSRIRSAFEKAGVLVAATRTGQRIIEQKFNRKSYHMPETWLKEHAYNLADKFENISPEVQLVWSGSHIDRKNLQLCLHALAKVKAGNWCLNVLGSGPLTPAWKKLARELKLDTHIKWHGHLDRDSALNIMKGAHLHIITSIAEDNPNVVFEALSFGVPTLTIDHFGMADSVCNRCGVRITVAENKVMMVNMAAAITRLLADTEMLKKMAAAALVCALAHHREKRLAMLNTFYAEAIQIYNKQEVGAGYILT</sequence>
<organism evidence="2 3">
    <name type="scientific">Mucilaginibacter glaciei</name>
    <dbReference type="NCBI Taxonomy" id="2772109"/>
    <lineage>
        <taxon>Bacteria</taxon>
        <taxon>Pseudomonadati</taxon>
        <taxon>Bacteroidota</taxon>
        <taxon>Sphingobacteriia</taxon>
        <taxon>Sphingobacteriales</taxon>
        <taxon>Sphingobacteriaceae</taxon>
        <taxon>Mucilaginibacter</taxon>
    </lineage>
</organism>
<dbReference type="RefSeq" id="WP_191166016.1">
    <property type="nucleotide sequence ID" value="NZ_JACWMX010000012.1"/>
</dbReference>
<accession>A0A926NUA3</accession>
<dbReference type="EMBL" id="JACWMX010000012">
    <property type="protein sequence ID" value="MBD1395403.1"/>
    <property type="molecule type" value="Genomic_DNA"/>
</dbReference>
<dbReference type="PANTHER" id="PTHR12526">
    <property type="entry name" value="GLYCOSYLTRANSFERASE"/>
    <property type="match status" value="1"/>
</dbReference>
<dbReference type="InterPro" id="IPR001296">
    <property type="entry name" value="Glyco_trans_1"/>
</dbReference>
<comment type="caution">
    <text evidence="2">The sequence shown here is derived from an EMBL/GenBank/DDBJ whole genome shotgun (WGS) entry which is preliminary data.</text>
</comment>